<proteinExistence type="predicted"/>
<sequence length="69" mass="7467">MIIAHDGGVRPDDRSVPRRKERHMPTSAVPVPTDLVSQLAEIEPPAVSHDNAAERGWQPPNNGPAPTAR</sequence>
<keyword evidence="3" id="KW-1185">Reference proteome</keyword>
<dbReference type="Proteomes" id="UP000248749">
    <property type="component" value="Unassembled WGS sequence"/>
</dbReference>
<dbReference type="AlphaFoldDB" id="A0A2W2D924"/>
<evidence type="ECO:0000313" key="3">
    <source>
        <dbReference type="Proteomes" id="UP000248749"/>
    </source>
</evidence>
<gene>
    <name evidence="2" type="ORF">C1I99_05010</name>
</gene>
<organism evidence="2 3">
    <name type="scientific">Micromonospora deserti</name>
    <dbReference type="NCBI Taxonomy" id="2070366"/>
    <lineage>
        <taxon>Bacteria</taxon>
        <taxon>Bacillati</taxon>
        <taxon>Actinomycetota</taxon>
        <taxon>Actinomycetes</taxon>
        <taxon>Micromonosporales</taxon>
        <taxon>Micromonosporaceae</taxon>
        <taxon>Micromonospora</taxon>
    </lineage>
</organism>
<feature type="region of interest" description="Disordered" evidence="1">
    <location>
        <begin position="1"/>
        <end position="69"/>
    </location>
</feature>
<dbReference type="EMBL" id="POUB01000018">
    <property type="protein sequence ID" value="PZG01865.1"/>
    <property type="molecule type" value="Genomic_DNA"/>
</dbReference>
<feature type="compositionally biased region" description="Basic and acidic residues" evidence="1">
    <location>
        <begin position="7"/>
        <end position="18"/>
    </location>
</feature>
<accession>A0A2W2D924</accession>
<evidence type="ECO:0000256" key="1">
    <source>
        <dbReference type="SAM" id="MobiDB-lite"/>
    </source>
</evidence>
<protein>
    <submittedName>
        <fullName evidence="2">Uncharacterized protein</fullName>
    </submittedName>
</protein>
<evidence type="ECO:0000313" key="2">
    <source>
        <dbReference type="EMBL" id="PZG01865.1"/>
    </source>
</evidence>
<reference evidence="2 3" key="1">
    <citation type="submission" date="2018-01" db="EMBL/GenBank/DDBJ databases">
        <title>Draft genome sequence of Salinispora sp. 13K206.</title>
        <authorList>
            <person name="Sahin N."/>
            <person name="Saygin H."/>
            <person name="Ay H."/>
        </authorList>
    </citation>
    <scope>NUCLEOTIDE SEQUENCE [LARGE SCALE GENOMIC DNA]</scope>
    <source>
        <strain evidence="2 3">13K206</strain>
    </source>
</reference>
<name>A0A2W2D924_9ACTN</name>
<comment type="caution">
    <text evidence="2">The sequence shown here is derived from an EMBL/GenBank/DDBJ whole genome shotgun (WGS) entry which is preliminary data.</text>
</comment>